<proteinExistence type="predicted"/>
<reference evidence="1 2" key="1">
    <citation type="submission" date="2020-05" db="EMBL/GenBank/DDBJ databases">
        <title>Complete closed genome sequence of Defluviicoccus vanus.</title>
        <authorList>
            <person name="Bessarab I."/>
            <person name="Arumugam K."/>
            <person name="Maszenan A.M."/>
            <person name="Seviour R.J."/>
            <person name="Williams R.B."/>
        </authorList>
    </citation>
    <scope>NUCLEOTIDE SEQUENCE [LARGE SCALE GENOMIC DNA]</scope>
    <source>
        <strain evidence="1 2">Ben 114</strain>
    </source>
</reference>
<dbReference type="PANTHER" id="PTHR38031">
    <property type="entry name" value="SULFUR CARRIER PROTEIN SLR0821-RELATED"/>
    <property type="match status" value="1"/>
</dbReference>
<dbReference type="EMBL" id="CP053923">
    <property type="protein sequence ID" value="QNT71443.1"/>
    <property type="molecule type" value="Genomic_DNA"/>
</dbReference>
<dbReference type="AlphaFoldDB" id="A0A7H1N6V7"/>
<dbReference type="SUPFAM" id="SSF54285">
    <property type="entry name" value="MoaD/ThiS"/>
    <property type="match status" value="1"/>
</dbReference>
<dbReference type="CDD" id="cd17040">
    <property type="entry name" value="Ubl_MoaD_like"/>
    <property type="match status" value="1"/>
</dbReference>
<evidence type="ECO:0000313" key="2">
    <source>
        <dbReference type="Proteomes" id="UP000516369"/>
    </source>
</evidence>
<dbReference type="KEGG" id="dvn:HQ394_18980"/>
<evidence type="ECO:0000313" key="1">
    <source>
        <dbReference type="EMBL" id="QNT71443.1"/>
    </source>
</evidence>
<dbReference type="InterPro" id="IPR016155">
    <property type="entry name" value="Mopterin_synth/thiamin_S_b"/>
</dbReference>
<name>A0A7H1N6V7_9PROT</name>
<dbReference type="Gene3D" id="3.10.20.30">
    <property type="match status" value="1"/>
</dbReference>
<sequence length="91" mass="9866">MAKVFFTPNIQRHVACPEAVAAGATVREVLERIFAANPRARGYVLDDQSALRKHMTVFVDGNAIRDRVDLADAVSEDSTIYVFQALSGGAS</sequence>
<dbReference type="InterPro" id="IPR012675">
    <property type="entry name" value="Beta-grasp_dom_sf"/>
</dbReference>
<gene>
    <name evidence="1" type="ORF">HQ394_18980</name>
</gene>
<dbReference type="Pfam" id="PF02597">
    <property type="entry name" value="ThiS"/>
    <property type="match status" value="1"/>
</dbReference>
<dbReference type="Proteomes" id="UP000516369">
    <property type="component" value="Chromosome"/>
</dbReference>
<dbReference type="InterPro" id="IPR003749">
    <property type="entry name" value="ThiS/MoaD-like"/>
</dbReference>
<accession>A0A7H1N6V7</accession>
<organism evidence="1 2">
    <name type="scientific">Defluviicoccus vanus</name>
    <dbReference type="NCBI Taxonomy" id="111831"/>
    <lineage>
        <taxon>Bacteria</taxon>
        <taxon>Pseudomonadati</taxon>
        <taxon>Pseudomonadota</taxon>
        <taxon>Alphaproteobacteria</taxon>
        <taxon>Rhodospirillales</taxon>
        <taxon>Rhodospirillaceae</taxon>
        <taxon>Defluviicoccus</taxon>
    </lineage>
</organism>
<protein>
    <submittedName>
        <fullName evidence="1">MoaD/ThiS family protein</fullName>
    </submittedName>
</protein>
<keyword evidence="2" id="KW-1185">Reference proteome</keyword>
<dbReference type="InterPro" id="IPR052045">
    <property type="entry name" value="Sulfur_Carrier/Prot_Modifier"/>
</dbReference>
<dbReference type="PANTHER" id="PTHR38031:SF1">
    <property type="entry name" value="SULFUR CARRIER PROTEIN CYSO"/>
    <property type="match status" value="1"/>
</dbReference>